<dbReference type="Gene3D" id="2.60.450.20">
    <property type="match status" value="1"/>
</dbReference>
<dbReference type="RefSeq" id="WP_178733927.1">
    <property type="nucleotide sequence ID" value="NZ_JABUOH010000008.1"/>
</dbReference>
<dbReference type="InterPro" id="IPR011652">
    <property type="entry name" value="MORN_2"/>
</dbReference>
<gene>
    <name evidence="2" type="ORF">HR065_00300</name>
</gene>
<keyword evidence="3" id="KW-1185">Reference proteome</keyword>
<evidence type="ECO:0008006" key="4">
    <source>
        <dbReference type="Google" id="ProtNLM"/>
    </source>
</evidence>
<comment type="caution">
    <text evidence="2">The sequence shown here is derived from an EMBL/GenBank/DDBJ whole genome shotgun (WGS) entry which is preliminary data.</text>
</comment>
<accession>A0A851HBR7</accession>
<proteinExistence type="predicted"/>
<feature type="region of interest" description="Disordered" evidence="1">
    <location>
        <begin position="1"/>
        <end position="25"/>
    </location>
</feature>
<dbReference type="Pfam" id="PF07661">
    <property type="entry name" value="MORN_2"/>
    <property type="match status" value="3"/>
</dbReference>
<dbReference type="SUPFAM" id="SSF82185">
    <property type="entry name" value="Histone H3 K4-specific methyltransferase SET7/9 N-terminal domain"/>
    <property type="match status" value="1"/>
</dbReference>
<organism evidence="2 3">
    <name type="scientific">Candidatus Phytoplasma pruni</name>
    <dbReference type="NCBI Taxonomy" id="479893"/>
    <lineage>
        <taxon>Bacteria</taxon>
        <taxon>Bacillati</taxon>
        <taxon>Mycoplasmatota</taxon>
        <taxon>Mollicutes</taxon>
        <taxon>Acholeplasmatales</taxon>
        <taxon>Acholeplasmataceae</taxon>
        <taxon>Candidatus Phytoplasma</taxon>
        <taxon>16SrIII (X-disease group)</taxon>
    </lineage>
</organism>
<name>A0A851HBR7_9MOLU</name>
<feature type="compositionally biased region" description="Basic and acidic residues" evidence="1">
    <location>
        <begin position="14"/>
        <end position="25"/>
    </location>
</feature>
<sequence>MKKNQNTFYPNGKIKTEHLPDGDTKHYYPNGKIKKIAQNKNNYIIFYNNPLNSIKKRKTIGGHVIESHPNGKIKKITFQNGTMEYQSPRGRLTKIIYPDGLVCKYTRSGTKRCFYLPSNTTPNKKQ</sequence>
<evidence type="ECO:0000313" key="3">
    <source>
        <dbReference type="Proteomes" id="UP000568109"/>
    </source>
</evidence>
<dbReference type="EMBL" id="JABUOH010000008">
    <property type="protein sequence ID" value="NWN45525.1"/>
    <property type="molecule type" value="Genomic_DNA"/>
</dbReference>
<reference evidence="2 3" key="1">
    <citation type="submission" date="2020-06" db="EMBL/GenBank/DDBJ databases">
        <title>Draft genome sequence of Candidatus Phytoplasma pruni (X-disease group, subgroup 16SrIII-B) strain ChTDIII from Argentina.</title>
        <authorList>
            <person name="Fernandez F.D."/>
            <person name="Zuebert C."/>
            <person name="Huettel B."/>
            <person name="Kube M."/>
            <person name="Conci L.R."/>
        </authorList>
    </citation>
    <scope>NUCLEOTIDE SEQUENCE [LARGE SCALE GENOMIC DNA]</scope>
    <source>
        <strain evidence="2 3">ChTDIII</strain>
    </source>
</reference>
<evidence type="ECO:0000313" key="2">
    <source>
        <dbReference type="EMBL" id="NWN45525.1"/>
    </source>
</evidence>
<dbReference type="Proteomes" id="UP000568109">
    <property type="component" value="Unassembled WGS sequence"/>
</dbReference>
<dbReference type="AlphaFoldDB" id="A0A851HBR7"/>
<dbReference type="InterPro" id="IPR047002">
    <property type="entry name" value="Tcp10_C_sf"/>
</dbReference>
<protein>
    <recommendedName>
        <fullName evidence="4">Centromere protein J C-terminal domain-containing protein</fullName>
    </recommendedName>
</protein>
<evidence type="ECO:0000256" key="1">
    <source>
        <dbReference type="SAM" id="MobiDB-lite"/>
    </source>
</evidence>